<protein>
    <submittedName>
        <fullName evidence="3">Uncharacterized protein</fullName>
    </submittedName>
</protein>
<dbReference type="OrthoDB" id="6364361at2759"/>
<proteinExistence type="predicted"/>
<dbReference type="AlphaFoldDB" id="A0A8J2WF00"/>
<feature type="region of interest" description="Disordered" evidence="2">
    <location>
        <begin position="230"/>
        <end position="263"/>
    </location>
</feature>
<accession>A0A8J2WF00</accession>
<feature type="compositionally biased region" description="Low complexity" evidence="2">
    <location>
        <begin position="234"/>
        <end position="243"/>
    </location>
</feature>
<evidence type="ECO:0000256" key="1">
    <source>
        <dbReference type="SAM" id="Coils"/>
    </source>
</evidence>
<feature type="compositionally biased region" description="Polar residues" evidence="2">
    <location>
        <begin position="244"/>
        <end position="253"/>
    </location>
</feature>
<dbReference type="EMBL" id="CAKKLH010000157">
    <property type="protein sequence ID" value="CAH0104795.1"/>
    <property type="molecule type" value="Genomic_DNA"/>
</dbReference>
<feature type="compositionally biased region" description="Acidic residues" evidence="2">
    <location>
        <begin position="254"/>
        <end position="263"/>
    </location>
</feature>
<feature type="compositionally biased region" description="Acidic residues" evidence="2">
    <location>
        <begin position="200"/>
        <end position="211"/>
    </location>
</feature>
<keyword evidence="4" id="KW-1185">Reference proteome</keyword>
<feature type="compositionally biased region" description="Polar residues" evidence="2">
    <location>
        <begin position="48"/>
        <end position="66"/>
    </location>
</feature>
<comment type="caution">
    <text evidence="3">The sequence shown here is derived from an EMBL/GenBank/DDBJ whole genome shotgun (WGS) entry which is preliminary data.</text>
</comment>
<evidence type="ECO:0000313" key="4">
    <source>
        <dbReference type="Proteomes" id="UP000789390"/>
    </source>
</evidence>
<feature type="coiled-coil region" evidence="1">
    <location>
        <begin position="584"/>
        <end position="625"/>
    </location>
</feature>
<keyword evidence="1" id="KW-0175">Coiled coil</keyword>
<organism evidence="3 4">
    <name type="scientific">Daphnia galeata</name>
    <dbReference type="NCBI Taxonomy" id="27404"/>
    <lineage>
        <taxon>Eukaryota</taxon>
        <taxon>Metazoa</taxon>
        <taxon>Ecdysozoa</taxon>
        <taxon>Arthropoda</taxon>
        <taxon>Crustacea</taxon>
        <taxon>Branchiopoda</taxon>
        <taxon>Diplostraca</taxon>
        <taxon>Cladocera</taxon>
        <taxon>Anomopoda</taxon>
        <taxon>Daphniidae</taxon>
        <taxon>Daphnia</taxon>
    </lineage>
</organism>
<evidence type="ECO:0000313" key="3">
    <source>
        <dbReference type="EMBL" id="CAH0104795.1"/>
    </source>
</evidence>
<gene>
    <name evidence="3" type="ORF">DGAL_LOCUS7723</name>
</gene>
<sequence>MTILAPVEKAGTMEKLTDPVTSDSELEEGEIANDEIEIISEFIRHPSIKTQTSSSRKPTPLNNSISPRKFDSFVDTRLHRLKHSGSNSSGGGNIDLKHVKELKSVKKTSREKSSVSLKRKSPARSPKRLGQSRSTSKTDSSRSSRNRVSSSRSNRGRSSNQVKKEDKFVDSVTFASEESKETKWKQSFEELLVTPGSVESIDDDSGSEGDEELKLRIEALNSVVVNAKPKDVSNDVVSSQSNSTPEPITSNQVQEEEGGDDEDEELLRAQLLIEVARKQTKELEVHMQPEEKDFKSDEPSIMNPVFERRNQSTKIPPKPIHIPKADRLVIDLRNDSSDSSDEDDGVESSITALLKSARQTVEEKSSVIPHALSHLPRNQQEEYQRLKQEIVRRENRLMKQGASKVSALIQSQSDNLPKIDSTSGASIQLLLQDPVVITTLSEKSAIVPPQVDSVPSADQEMSIRSPKHTPDSIVPSAIFLSHSAPPGNHAKENGKGESATINSGKLDGAAITRPQSTTSTPRPSDGLKKSPMKPNELNSPKLIALKQQLIHKKRDLASTKEALKCQLGLVDKNRLLWLNSSQEVSRLRALLQAAEGNERQLRTQLTNSQLQTQRLKTKMQSVERQVTVLHSGIGAHRTRRISAKLRTKLTNQPGLNSSATSFILPSITPLRVKPRVFAKALAKTNHLTFQKPTTVAVDSEVSMSVKGSVQIKAKQNFSDVLEGNKTLHDEQWLYGTLGDDWSHSVVASDFPTWSPHGHASRFLSNEGFRIDSSLVVCHNQLDSMPCQVVPCPFQHLPQKDAHRLGKSSPMVFKSTARLATLALLQLSCFDKPGSRRVYTHLCLPLQ</sequence>
<feature type="region of interest" description="Disordered" evidence="2">
    <location>
        <begin position="450"/>
        <end position="539"/>
    </location>
</feature>
<feature type="region of interest" description="Disordered" evidence="2">
    <location>
        <begin position="45"/>
        <end position="186"/>
    </location>
</feature>
<evidence type="ECO:0000256" key="2">
    <source>
        <dbReference type="SAM" id="MobiDB-lite"/>
    </source>
</evidence>
<feature type="compositionally biased region" description="Basic and acidic residues" evidence="2">
    <location>
        <begin position="95"/>
        <end position="113"/>
    </location>
</feature>
<name>A0A8J2WF00_9CRUS</name>
<dbReference type="Proteomes" id="UP000789390">
    <property type="component" value="Unassembled WGS sequence"/>
</dbReference>
<reference evidence="3" key="1">
    <citation type="submission" date="2021-11" db="EMBL/GenBank/DDBJ databases">
        <authorList>
            <person name="Schell T."/>
        </authorList>
    </citation>
    <scope>NUCLEOTIDE SEQUENCE</scope>
    <source>
        <strain evidence="3">M5</strain>
    </source>
</reference>
<feature type="compositionally biased region" description="Basic and acidic residues" evidence="2">
    <location>
        <begin position="68"/>
        <end position="78"/>
    </location>
</feature>
<feature type="compositionally biased region" description="Low complexity" evidence="2">
    <location>
        <begin position="132"/>
        <end position="160"/>
    </location>
</feature>
<feature type="region of interest" description="Disordered" evidence="2">
    <location>
        <begin position="1"/>
        <end position="29"/>
    </location>
</feature>
<feature type="compositionally biased region" description="Basic and acidic residues" evidence="2">
    <location>
        <begin position="177"/>
        <end position="186"/>
    </location>
</feature>
<feature type="compositionally biased region" description="Low complexity" evidence="2">
    <location>
        <begin position="512"/>
        <end position="524"/>
    </location>
</feature>
<feature type="compositionally biased region" description="Basic residues" evidence="2">
    <location>
        <begin position="117"/>
        <end position="127"/>
    </location>
</feature>
<feature type="region of interest" description="Disordered" evidence="2">
    <location>
        <begin position="193"/>
        <end position="212"/>
    </location>
</feature>